<proteinExistence type="predicted"/>
<dbReference type="GO" id="GO:0005198">
    <property type="term" value="F:structural molecule activity"/>
    <property type="evidence" value="ECO:0007669"/>
    <property type="project" value="InterPro"/>
</dbReference>
<feature type="non-terminal residue" evidence="2">
    <location>
        <position position="1"/>
    </location>
</feature>
<feature type="non-terminal residue" evidence="2">
    <location>
        <position position="143"/>
    </location>
</feature>
<sequence length="143" mass="14766">TTEFNGTSLLDAALNLNIQVGANKGETIALKTDNVSAIKAANAGVDISTAALSATALDDLDKDLATLNGARATLGAVQNRFESVISNISNYSENLQAARSRIQDTDFASETANLTRNQILSQAGTAMVSQANSIPQGVLSLLG</sequence>
<dbReference type="InterPro" id="IPR001492">
    <property type="entry name" value="Flagellin"/>
</dbReference>
<dbReference type="PANTHER" id="PTHR42792:SF2">
    <property type="entry name" value="FLAGELLIN"/>
    <property type="match status" value="1"/>
</dbReference>
<accession>A0A7R8X541</accession>
<gene>
    <name evidence="2" type="ORF">CTOB1V02_LOCUS17737</name>
</gene>
<reference evidence="2" key="1">
    <citation type="submission" date="2020-11" db="EMBL/GenBank/DDBJ databases">
        <authorList>
            <person name="Tran Van P."/>
        </authorList>
    </citation>
    <scope>NUCLEOTIDE SEQUENCE</scope>
</reference>
<dbReference type="InterPro" id="IPR042187">
    <property type="entry name" value="Flagellin_C_sub2"/>
</dbReference>
<dbReference type="Pfam" id="PF00700">
    <property type="entry name" value="Flagellin_C"/>
    <property type="match status" value="1"/>
</dbReference>
<dbReference type="InterPro" id="IPR046358">
    <property type="entry name" value="Flagellin_C"/>
</dbReference>
<dbReference type="SUPFAM" id="SSF64518">
    <property type="entry name" value="Phase 1 flagellin"/>
    <property type="match status" value="1"/>
</dbReference>
<dbReference type="OrthoDB" id="8300257at2759"/>
<organism evidence="2">
    <name type="scientific">Cyprideis torosa</name>
    <dbReference type="NCBI Taxonomy" id="163714"/>
    <lineage>
        <taxon>Eukaryota</taxon>
        <taxon>Metazoa</taxon>
        <taxon>Ecdysozoa</taxon>
        <taxon>Arthropoda</taxon>
        <taxon>Crustacea</taxon>
        <taxon>Oligostraca</taxon>
        <taxon>Ostracoda</taxon>
        <taxon>Podocopa</taxon>
        <taxon>Podocopida</taxon>
        <taxon>Cytherocopina</taxon>
        <taxon>Cytheroidea</taxon>
        <taxon>Cytherideidae</taxon>
        <taxon>Cyprideis</taxon>
    </lineage>
</organism>
<dbReference type="Gene3D" id="6.10.10.10">
    <property type="entry name" value="Flagellar export chaperone, C-terminal domain"/>
    <property type="match status" value="1"/>
</dbReference>
<dbReference type="EMBL" id="OB748058">
    <property type="protein sequence ID" value="CAD7239922.1"/>
    <property type="molecule type" value="Genomic_DNA"/>
</dbReference>
<name>A0A7R8X541_9CRUS</name>
<protein>
    <recommendedName>
        <fullName evidence="1">Flagellin C-terminal domain-containing protein</fullName>
    </recommendedName>
</protein>
<dbReference type="AlphaFoldDB" id="A0A7R8X541"/>
<evidence type="ECO:0000313" key="2">
    <source>
        <dbReference type="EMBL" id="CAD7239922.1"/>
    </source>
</evidence>
<dbReference type="Gene3D" id="1.20.1330.10">
    <property type="entry name" value="f41 fragment of flagellin, N-terminal domain"/>
    <property type="match status" value="1"/>
</dbReference>
<feature type="domain" description="Flagellin C-terminal" evidence="1">
    <location>
        <begin position="58"/>
        <end position="142"/>
    </location>
</feature>
<evidence type="ECO:0000259" key="1">
    <source>
        <dbReference type="Pfam" id="PF00700"/>
    </source>
</evidence>
<dbReference type="PANTHER" id="PTHR42792">
    <property type="entry name" value="FLAGELLIN"/>
    <property type="match status" value="1"/>
</dbReference>